<dbReference type="Gene3D" id="3.10.10.10">
    <property type="entry name" value="HIV Type 1 Reverse Transcriptase, subunit A, domain 1"/>
    <property type="match status" value="1"/>
</dbReference>
<dbReference type="CDD" id="cd01647">
    <property type="entry name" value="RT_LTR"/>
    <property type="match status" value="1"/>
</dbReference>
<organism evidence="2 3">
    <name type="scientific">Elaeis guineensis var. tenera</name>
    <name type="common">Oil palm</name>
    <dbReference type="NCBI Taxonomy" id="51953"/>
    <lineage>
        <taxon>Eukaryota</taxon>
        <taxon>Viridiplantae</taxon>
        <taxon>Streptophyta</taxon>
        <taxon>Embryophyta</taxon>
        <taxon>Tracheophyta</taxon>
        <taxon>Spermatophyta</taxon>
        <taxon>Magnoliopsida</taxon>
        <taxon>Liliopsida</taxon>
        <taxon>Arecaceae</taxon>
        <taxon>Arecoideae</taxon>
        <taxon>Cocoseae</taxon>
        <taxon>Elaeidinae</taxon>
        <taxon>Elaeis</taxon>
    </lineage>
</organism>
<dbReference type="OrthoDB" id="679712at2759"/>
<evidence type="ECO:0000313" key="2">
    <source>
        <dbReference type="Proteomes" id="UP000504607"/>
    </source>
</evidence>
<dbReference type="InterPro" id="IPR043128">
    <property type="entry name" value="Rev_trsase/Diguanyl_cyclase"/>
</dbReference>
<gene>
    <name evidence="3" type="primary">LOC105045435</name>
</gene>
<dbReference type="SUPFAM" id="SSF56672">
    <property type="entry name" value="DNA/RNA polymerases"/>
    <property type="match status" value="1"/>
</dbReference>
<evidence type="ECO:0000313" key="3">
    <source>
        <dbReference type="RefSeq" id="XP_029122222.1"/>
    </source>
</evidence>
<protein>
    <submittedName>
        <fullName evidence="3">Uncharacterized protein LOC105045435 isoform X1</fullName>
    </submittedName>
</protein>
<dbReference type="Proteomes" id="UP000504607">
    <property type="component" value="Chromosome 1"/>
</dbReference>
<feature type="domain" description="Reverse transcriptase" evidence="1">
    <location>
        <begin position="84"/>
        <end position="155"/>
    </location>
</feature>
<accession>A0A8N4F066</accession>
<dbReference type="InterPro" id="IPR043502">
    <property type="entry name" value="DNA/RNA_pol_sf"/>
</dbReference>
<dbReference type="PANTHER" id="PTHR24559:SF442">
    <property type="entry name" value="RNA-DIRECTED DNA POLYMERASE HOMOLOG"/>
    <property type="match status" value="1"/>
</dbReference>
<keyword evidence="2" id="KW-1185">Reference proteome</keyword>
<evidence type="ECO:0000259" key="1">
    <source>
        <dbReference type="Pfam" id="PF00078"/>
    </source>
</evidence>
<dbReference type="Pfam" id="PF00078">
    <property type="entry name" value="RVT_1"/>
    <property type="match status" value="1"/>
</dbReference>
<proteinExistence type="predicted"/>
<name>A0A8N4F066_ELAGV</name>
<dbReference type="AlphaFoldDB" id="A0A8N4F066"/>
<dbReference type="PANTHER" id="PTHR24559">
    <property type="entry name" value="TRANSPOSON TY3-I GAG-POL POLYPROTEIN"/>
    <property type="match status" value="1"/>
</dbReference>
<dbReference type="Gene3D" id="3.30.70.270">
    <property type="match status" value="1"/>
</dbReference>
<dbReference type="InterPro" id="IPR053134">
    <property type="entry name" value="RNA-dir_DNA_polymerase"/>
</dbReference>
<sequence length="230" mass="26584">MILLSLHKRKEDVVPEELPMGLPPMREIQHCIDFIPGAALPNETAYRMNPKEHEELQKQVDELIVKEFVKKSMSPCAVPALLVLKKDGLWCMCIDSRAVNKITVRYRFPVLHLDGFLDQLHGACIFSKIDLRSGYHQIRMRAGDEWKTAFKTRDGLYEWMACQCHQMQVMKPETTPPCRFIFVARHHGNFIFLTKYIAFLLNLLSMRNLTSPGTKSYQCFLFLSGSLCFS</sequence>
<dbReference type="RefSeq" id="XP_029122222.1">
    <property type="nucleotide sequence ID" value="XM_029266389.1"/>
</dbReference>
<reference evidence="3" key="1">
    <citation type="submission" date="2025-08" db="UniProtKB">
        <authorList>
            <consortium name="RefSeq"/>
        </authorList>
    </citation>
    <scope>IDENTIFICATION</scope>
</reference>
<dbReference type="InterPro" id="IPR000477">
    <property type="entry name" value="RT_dom"/>
</dbReference>